<proteinExistence type="predicted"/>
<gene>
    <name evidence="1" type="ORF">R1flu_024015</name>
</gene>
<protein>
    <recommendedName>
        <fullName evidence="3">Recombination activating protein 2</fullName>
    </recommendedName>
</protein>
<evidence type="ECO:0000313" key="2">
    <source>
        <dbReference type="Proteomes" id="UP001605036"/>
    </source>
</evidence>
<organism evidence="1 2">
    <name type="scientific">Riccia fluitans</name>
    <dbReference type="NCBI Taxonomy" id="41844"/>
    <lineage>
        <taxon>Eukaryota</taxon>
        <taxon>Viridiplantae</taxon>
        <taxon>Streptophyta</taxon>
        <taxon>Embryophyta</taxon>
        <taxon>Marchantiophyta</taxon>
        <taxon>Marchantiopsida</taxon>
        <taxon>Marchantiidae</taxon>
        <taxon>Marchantiales</taxon>
        <taxon>Ricciaceae</taxon>
        <taxon>Riccia</taxon>
    </lineage>
</organism>
<dbReference type="Proteomes" id="UP001605036">
    <property type="component" value="Unassembled WGS sequence"/>
</dbReference>
<name>A0ABD1XTN7_9MARC</name>
<dbReference type="EMBL" id="JBHFFA010000007">
    <property type="protein sequence ID" value="KAL2612323.1"/>
    <property type="molecule type" value="Genomic_DNA"/>
</dbReference>
<evidence type="ECO:0008006" key="3">
    <source>
        <dbReference type="Google" id="ProtNLM"/>
    </source>
</evidence>
<accession>A0ABD1XTN7</accession>
<dbReference type="AlphaFoldDB" id="A0ABD1XTN7"/>
<reference evidence="1 2" key="1">
    <citation type="submission" date="2024-09" db="EMBL/GenBank/DDBJ databases">
        <title>Chromosome-scale assembly of Riccia fluitans.</title>
        <authorList>
            <person name="Paukszto L."/>
            <person name="Sawicki J."/>
            <person name="Karawczyk K."/>
            <person name="Piernik-Szablinska J."/>
            <person name="Szczecinska M."/>
            <person name="Mazdziarz M."/>
        </authorList>
    </citation>
    <scope>NUCLEOTIDE SEQUENCE [LARGE SCALE GENOMIC DNA]</scope>
    <source>
        <strain evidence="1">Rf_01</strain>
        <tissue evidence="1">Aerial parts of the thallus</tissue>
    </source>
</reference>
<sequence>MVLKECELPADYTLSCVVHGSSFYSVTSGLRVSKSAVDPIHMDPDAGSIWMGSGSGASMDPIGSYANNLEPDLD</sequence>
<keyword evidence="2" id="KW-1185">Reference proteome</keyword>
<comment type="caution">
    <text evidence="1">The sequence shown here is derived from an EMBL/GenBank/DDBJ whole genome shotgun (WGS) entry which is preliminary data.</text>
</comment>
<evidence type="ECO:0000313" key="1">
    <source>
        <dbReference type="EMBL" id="KAL2612323.1"/>
    </source>
</evidence>